<dbReference type="InterPro" id="IPR013783">
    <property type="entry name" value="Ig-like_fold"/>
</dbReference>
<evidence type="ECO:0000256" key="1">
    <source>
        <dbReference type="SAM" id="SignalP"/>
    </source>
</evidence>
<name>A0ABT3X5R6_9BACL</name>
<dbReference type="Proteomes" id="UP001208017">
    <property type="component" value="Unassembled WGS sequence"/>
</dbReference>
<proteinExistence type="predicted"/>
<dbReference type="SUPFAM" id="SSF74853">
    <property type="entry name" value="Lamin A/C globular tail domain"/>
    <property type="match status" value="1"/>
</dbReference>
<dbReference type="InterPro" id="IPR001322">
    <property type="entry name" value="Lamin_tail_dom"/>
</dbReference>
<accession>A0ABT3X5R6</accession>
<protein>
    <submittedName>
        <fullName evidence="3">Lamin tail domain-containing protein</fullName>
    </submittedName>
</protein>
<dbReference type="RefSeq" id="WP_267152171.1">
    <property type="nucleotide sequence ID" value="NZ_JAPMLT010000007.1"/>
</dbReference>
<keyword evidence="4" id="KW-1185">Reference proteome</keyword>
<dbReference type="SMART" id="SM00060">
    <property type="entry name" value="FN3"/>
    <property type="match status" value="1"/>
</dbReference>
<keyword evidence="1" id="KW-0732">Signal</keyword>
<dbReference type="InterPro" id="IPR003961">
    <property type="entry name" value="FN3_dom"/>
</dbReference>
<dbReference type="SUPFAM" id="SSF49265">
    <property type="entry name" value="Fibronectin type III"/>
    <property type="match status" value="1"/>
</dbReference>
<feature type="domain" description="LTD" evidence="2">
    <location>
        <begin position="29"/>
        <end position="173"/>
    </location>
</feature>
<feature type="chain" id="PRO_5045288486" evidence="1">
    <location>
        <begin position="35"/>
        <end position="637"/>
    </location>
</feature>
<feature type="signal peptide" evidence="1">
    <location>
        <begin position="1"/>
        <end position="34"/>
    </location>
</feature>
<sequence>MDIFKKAWPKACVAVMTSALVLAGIPFATETAFANSYTVPNLMITEVTPDTLTVSGDTGTPDAYEFIELYNNTSSTINLKNYRIVYETPTVYTWTITTDKYIAPKSTFVVWIKSVDSATLSGFNSNYGTALTASQVFEVSAGGLANVPADPRTISIANSSGTKISTVHYAETDVQENKGISYLYPTDGSIEMRNLTTDRQLATPGSVFTGQVPPSAWDNTDPAAPTGFTAVPGTGKVTLSWNANTESDLAFYRIYMDGAFYHTYRKEIRSQTLTGLTEEQDYTFEVGAVDTSNNLSIKNKLIAAPLSKAISQAAISNMPKSTNSSYTSFLNRSVKGPIVPGLTATDGLVPQGMTYVPAKNWFLITHYRDDKKSSMITVLDAATGQKVKSMTIYNNAGSLDRALYNGHAGGITVTSTDAWISNDDQLLRIPLTSIYNVRDRDKVFITEAIPVNTNASFVTYSNGYLWVGEFYYDSATGTDYPTDPSHHITTRTGGTNPAIISAYPVDATSGNITKSTPDKILSIPDRIQGIAFTPDGRIVLSKSYGRNSASSLLFYNDELSQSAYEWHTVNGVSTKTWFLDGQNHRNTLTATPLAQNTLYHNNSLYTLFESGAYKYLSDTDSNAYGQDTLMITDINGL</sequence>
<dbReference type="InterPro" id="IPR036116">
    <property type="entry name" value="FN3_sf"/>
</dbReference>
<dbReference type="EMBL" id="JAPMLT010000007">
    <property type="protein sequence ID" value="MCX7570925.1"/>
    <property type="molecule type" value="Genomic_DNA"/>
</dbReference>
<comment type="caution">
    <text evidence="3">The sequence shown here is derived from an EMBL/GenBank/DDBJ whole genome shotgun (WGS) entry which is preliminary data.</text>
</comment>
<dbReference type="Gene3D" id="2.60.40.1260">
    <property type="entry name" value="Lamin Tail domain"/>
    <property type="match status" value="1"/>
</dbReference>
<dbReference type="Gene3D" id="2.60.40.10">
    <property type="entry name" value="Immunoglobulins"/>
    <property type="match status" value="1"/>
</dbReference>
<evidence type="ECO:0000259" key="2">
    <source>
        <dbReference type="PROSITE" id="PS51841"/>
    </source>
</evidence>
<dbReference type="Pfam" id="PF00932">
    <property type="entry name" value="LTD"/>
    <property type="match status" value="1"/>
</dbReference>
<dbReference type="PROSITE" id="PS51841">
    <property type="entry name" value="LTD"/>
    <property type="match status" value="1"/>
</dbReference>
<dbReference type="SUPFAM" id="SSF63825">
    <property type="entry name" value="YWTD domain"/>
    <property type="match status" value="1"/>
</dbReference>
<gene>
    <name evidence="3" type="ORF">OS242_13330</name>
</gene>
<evidence type="ECO:0000313" key="3">
    <source>
        <dbReference type="EMBL" id="MCX7570925.1"/>
    </source>
</evidence>
<reference evidence="3 4" key="1">
    <citation type="submission" date="2022-11" db="EMBL/GenBank/DDBJ databases">
        <title>Study of microbial diversity in lake waters.</title>
        <authorList>
            <person name="Zhang J."/>
        </authorList>
    </citation>
    <scope>NUCLEOTIDE SEQUENCE [LARGE SCALE GENOMIC DNA]</scope>
    <source>
        <strain evidence="3 4">DT12</strain>
    </source>
</reference>
<organism evidence="3 4">
    <name type="scientific">Tumebacillus lacus</name>
    <dbReference type="NCBI Taxonomy" id="2995335"/>
    <lineage>
        <taxon>Bacteria</taxon>
        <taxon>Bacillati</taxon>
        <taxon>Bacillota</taxon>
        <taxon>Bacilli</taxon>
        <taxon>Bacillales</taxon>
        <taxon>Alicyclobacillaceae</taxon>
        <taxon>Tumebacillus</taxon>
    </lineage>
</organism>
<dbReference type="InterPro" id="IPR036415">
    <property type="entry name" value="Lamin_tail_dom_sf"/>
</dbReference>
<evidence type="ECO:0000313" key="4">
    <source>
        <dbReference type="Proteomes" id="UP001208017"/>
    </source>
</evidence>